<dbReference type="EMBL" id="JAWDJX010000055">
    <property type="protein sequence ID" value="KAK3047915.1"/>
    <property type="molecule type" value="Genomic_DNA"/>
</dbReference>
<dbReference type="GO" id="GO:0000398">
    <property type="term" value="P:mRNA splicing, via spliceosome"/>
    <property type="evidence" value="ECO:0007669"/>
    <property type="project" value="InterPro"/>
</dbReference>
<organism evidence="5 6">
    <name type="scientific">Extremus antarcticus</name>
    <dbReference type="NCBI Taxonomy" id="702011"/>
    <lineage>
        <taxon>Eukaryota</taxon>
        <taxon>Fungi</taxon>
        <taxon>Dikarya</taxon>
        <taxon>Ascomycota</taxon>
        <taxon>Pezizomycotina</taxon>
        <taxon>Dothideomycetes</taxon>
        <taxon>Dothideomycetidae</taxon>
        <taxon>Mycosphaerellales</taxon>
        <taxon>Extremaceae</taxon>
        <taxon>Extremus</taxon>
    </lineage>
</organism>
<evidence type="ECO:0000256" key="1">
    <source>
        <dbReference type="ARBA" id="ARBA00022884"/>
    </source>
</evidence>
<feature type="compositionally biased region" description="Basic and acidic residues" evidence="3">
    <location>
        <begin position="198"/>
        <end position="208"/>
    </location>
</feature>
<gene>
    <name evidence="5" type="primary">cwf29</name>
    <name evidence="5" type="ORF">LTR09_010740</name>
</gene>
<feature type="compositionally biased region" description="Basic and acidic residues" evidence="3">
    <location>
        <begin position="221"/>
        <end position="263"/>
    </location>
</feature>
<keyword evidence="1 2" id="KW-0694">RNA-binding</keyword>
<dbReference type="InterPro" id="IPR035979">
    <property type="entry name" value="RBD_domain_sf"/>
</dbReference>
<dbReference type="SUPFAM" id="SSF54928">
    <property type="entry name" value="RNA-binding domain, RBD"/>
    <property type="match status" value="1"/>
</dbReference>
<evidence type="ECO:0000256" key="3">
    <source>
        <dbReference type="SAM" id="MobiDB-lite"/>
    </source>
</evidence>
<dbReference type="GO" id="GO:0005686">
    <property type="term" value="C:U2 snRNP"/>
    <property type="evidence" value="ECO:0007669"/>
    <property type="project" value="TreeGrafter"/>
</dbReference>
<dbReference type="PROSITE" id="PS50102">
    <property type="entry name" value="RRM"/>
    <property type="match status" value="1"/>
</dbReference>
<evidence type="ECO:0000313" key="6">
    <source>
        <dbReference type="Proteomes" id="UP001271007"/>
    </source>
</evidence>
<dbReference type="InterPro" id="IPR000504">
    <property type="entry name" value="RRM_dom"/>
</dbReference>
<feature type="compositionally biased region" description="Basic and acidic residues" evidence="3">
    <location>
        <begin position="291"/>
        <end position="303"/>
    </location>
</feature>
<dbReference type="InterPro" id="IPR045844">
    <property type="entry name" value="RRM_Ist3-like"/>
</dbReference>
<keyword evidence="6" id="KW-1185">Reference proteome</keyword>
<sequence length="309" mass="35609">MNSIRNIARLNEAELSKVTPSNASWHTDYRDTAYVHFGGLPFELSEGDVLVIFSQYGNPKHINLMRDKETGKSRGFGWLKYEDQRSTDLAVDNLSGASVLGRTLSVDHARYTLKEGERETVGEEEVDEGVGSRKRRKGESESEDGSEGEGEREMIREELELAKLVREHDDDDPMKAYMIEQKKVEVEEALRAVAVSKPTEKKGRESGRKEHKHRHRHRSRRESDGAEGGEERNGHHSRRHHEDDQADRDSKSRSTLPTRDREPRKRRSTDDASWSDSGDRQKQANHKRKVKREDSSDISSRSRERPKRR</sequence>
<evidence type="ECO:0000259" key="4">
    <source>
        <dbReference type="PROSITE" id="PS50102"/>
    </source>
</evidence>
<feature type="region of interest" description="Disordered" evidence="3">
    <location>
        <begin position="115"/>
        <end position="153"/>
    </location>
</feature>
<dbReference type="InterPro" id="IPR051847">
    <property type="entry name" value="RNA_proc/Spliceosome_comp"/>
</dbReference>
<comment type="caution">
    <text evidence="5">The sequence shown here is derived from an EMBL/GenBank/DDBJ whole genome shotgun (WGS) entry which is preliminary data.</text>
</comment>
<dbReference type="AlphaFoldDB" id="A0AAJ0D7A7"/>
<dbReference type="CDD" id="cd12411">
    <property type="entry name" value="RRM_ist3_like"/>
    <property type="match status" value="1"/>
</dbReference>
<dbReference type="PANTHER" id="PTHR45880">
    <property type="entry name" value="RNA-BINDING MOTIF PROTEIN, X-LINKED 2"/>
    <property type="match status" value="1"/>
</dbReference>
<dbReference type="Pfam" id="PF00076">
    <property type="entry name" value="RRM_1"/>
    <property type="match status" value="1"/>
</dbReference>
<dbReference type="GO" id="GO:0071013">
    <property type="term" value="C:catalytic step 2 spliceosome"/>
    <property type="evidence" value="ECO:0007669"/>
    <property type="project" value="TreeGrafter"/>
</dbReference>
<dbReference type="GO" id="GO:0071011">
    <property type="term" value="C:precatalytic spliceosome"/>
    <property type="evidence" value="ECO:0007669"/>
    <property type="project" value="TreeGrafter"/>
</dbReference>
<feature type="region of interest" description="Disordered" evidence="3">
    <location>
        <begin position="190"/>
        <end position="309"/>
    </location>
</feature>
<proteinExistence type="predicted"/>
<dbReference type="Gene3D" id="3.30.70.330">
    <property type="match status" value="1"/>
</dbReference>
<evidence type="ECO:0000256" key="2">
    <source>
        <dbReference type="PROSITE-ProRule" id="PRU00176"/>
    </source>
</evidence>
<dbReference type="PANTHER" id="PTHR45880:SF1">
    <property type="entry name" value="RNA-BINDING MOTIF PROTEIN, X-LINKED 2"/>
    <property type="match status" value="1"/>
</dbReference>
<reference evidence="5" key="1">
    <citation type="submission" date="2023-04" db="EMBL/GenBank/DDBJ databases">
        <title>Black Yeasts Isolated from many extreme environments.</title>
        <authorList>
            <person name="Coleine C."/>
            <person name="Stajich J.E."/>
            <person name="Selbmann L."/>
        </authorList>
    </citation>
    <scope>NUCLEOTIDE SEQUENCE</scope>
    <source>
        <strain evidence="5">CCFEE 5312</strain>
    </source>
</reference>
<accession>A0AAJ0D7A7</accession>
<protein>
    <submittedName>
        <fullName evidence="5">RNA-binding protein Cwf29</fullName>
    </submittedName>
</protein>
<dbReference type="Proteomes" id="UP001271007">
    <property type="component" value="Unassembled WGS sequence"/>
</dbReference>
<evidence type="ECO:0000313" key="5">
    <source>
        <dbReference type="EMBL" id="KAK3047915.1"/>
    </source>
</evidence>
<dbReference type="SMART" id="SM00360">
    <property type="entry name" value="RRM"/>
    <property type="match status" value="1"/>
</dbReference>
<dbReference type="InterPro" id="IPR012677">
    <property type="entry name" value="Nucleotide-bd_a/b_plait_sf"/>
</dbReference>
<name>A0AAJ0D7A7_9PEZI</name>
<feature type="domain" description="RRM" evidence="4">
    <location>
        <begin position="33"/>
        <end position="111"/>
    </location>
</feature>
<feature type="compositionally biased region" description="Basic residues" evidence="3">
    <location>
        <begin position="209"/>
        <end position="220"/>
    </location>
</feature>
<dbReference type="GO" id="GO:0003723">
    <property type="term" value="F:RNA binding"/>
    <property type="evidence" value="ECO:0007669"/>
    <property type="project" value="UniProtKB-UniRule"/>
</dbReference>